<dbReference type="CDD" id="cd04301">
    <property type="entry name" value="NAT_SF"/>
    <property type="match status" value="1"/>
</dbReference>
<comment type="caution">
    <text evidence="2">The sequence shown here is derived from an EMBL/GenBank/DDBJ whole genome shotgun (WGS) entry which is preliminary data.</text>
</comment>
<protein>
    <recommendedName>
        <fullName evidence="1">N-acetyltransferase domain-containing protein</fullName>
    </recommendedName>
</protein>
<evidence type="ECO:0000313" key="3">
    <source>
        <dbReference type="Proteomes" id="UP000266841"/>
    </source>
</evidence>
<dbReference type="OrthoDB" id="47374at2759"/>
<dbReference type="Pfam" id="PF00583">
    <property type="entry name" value="Acetyltransf_1"/>
    <property type="match status" value="1"/>
</dbReference>
<accession>K0S9N1</accession>
<evidence type="ECO:0000313" key="2">
    <source>
        <dbReference type="EMBL" id="EJK62853.1"/>
    </source>
</evidence>
<reference evidence="2 3" key="1">
    <citation type="journal article" date="2012" name="Genome Biol.">
        <title>Genome and low-iron response of an oceanic diatom adapted to chronic iron limitation.</title>
        <authorList>
            <person name="Lommer M."/>
            <person name="Specht M."/>
            <person name="Roy A.S."/>
            <person name="Kraemer L."/>
            <person name="Andreson R."/>
            <person name="Gutowska M.A."/>
            <person name="Wolf J."/>
            <person name="Bergner S.V."/>
            <person name="Schilhabel M.B."/>
            <person name="Klostermeier U.C."/>
            <person name="Beiko R.G."/>
            <person name="Rosenstiel P."/>
            <person name="Hippler M."/>
            <person name="Laroche J."/>
        </authorList>
    </citation>
    <scope>NUCLEOTIDE SEQUENCE [LARGE SCALE GENOMIC DNA]</scope>
    <source>
        <strain evidence="2 3">CCMP1005</strain>
    </source>
</reference>
<feature type="domain" description="N-acetyltransferase" evidence="1">
    <location>
        <begin position="75"/>
        <end position="249"/>
    </location>
</feature>
<dbReference type="GO" id="GO:0016747">
    <property type="term" value="F:acyltransferase activity, transferring groups other than amino-acyl groups"/>
    <property type="evidence" value="ECO:0007669"/>
    <property type="project" value="InterPro"/>
</dbReference>
<dbReference type="EMBL" id="AGNL01018585">
    <property type="protein sequence ID" value="EJK62853.1"/>
    <property type="molecule type" value="Genomic_DNA"/>
</dbReference>
<dbReference type="PROSITE" id="PS51186">
    <property type="entry name" value="GNAT"/>
    <property type="match status" value="1"/>
</dbReference>
<name>K0S9N1_THAOC</name>
<dbReference type="InterPro" id="IPR016181">
    <property type="entry name" value="Acyl_CoA_acyltransferase"/>
</dbReference>
<gene>
    <name evidence="2" type="ORF">THAOC_16520</name>
</gene>
<dbReference type="eggNOG" id="ENOG502SVX6">
    <property type="taxonomic scope" value="Eukaryota"/>
</dbReference>
<keyword evidence="3" id="KW-1185">Reference proteome</keyword>
<dbReference type="Gene3D" id="3.40.630.30">
    <property type="match status" value="1"/>
</dbReference>
<organism evidence="2 3">
    <name type="scientific">Thalassiosira oceanica</name>
    <name type="common">Marine diatom</name>
    <dbReference type="NCBI Taxonomy" id="159749"/>
    <lineage>
        <taxon>Eukaryota</taxon>
        <taxon>Sar</taxon>
        <taxon>Stramenopiles</taxon>
        <taxon>Ochrophyta</taxon>
        <taxon>Bacillariophyta</taxon>
        <taxon>Coscinodiscophyceae</taxon>
        <taxon>Thalassiosirophycidae</taxon>
        <taxon>Thalassiosirales</taxon>
        <taxon>Thalassiosiraceae</taxon>
        <taxon>Thalassiosira</taxon>
    </lineage>
</organism>
<sequence length="252" mass="28339">MLASSQAPAKDRMDNMARYRLRLSERTTILRWITLSLIAFIASKTTQALIITTASLPNDYRDVARLVTSAFDAPPETKDSTSIFDKVMWLVERPKSEQLNWQMYEENSRKMEGKKYSLLLAIEKEGTEMSTVGMAELGLGLGHDPEDFSAQLRPLPTIGVICVDAMTRGRGIGKALVEKCEDIVLQKWNHSAVMVDVEPDNRCALSFFQSLGYVNVLDAQGNKAERMQTVSRRGVPQEKPHYILTKKLKGKN</sequence>
<dbReference type="AlphaFoldDB" id="K0S9N1"/>
<dbReference type="InterPro" id="IPR000182">
    <property type="entry name" value="GNAT_dom"/>
</dbReference>
<evidence type="ECO:0000259" key="1">
    <source>
        <dbReference type="PROSITE" id="PS51186"/>
    </source>
</evidence>
<dbReference type="SUPFAM" id="SSF55729">
    <property type="entry name" value="Acyl-CoA N-acyltransferases (Nat)"/>
    <property type="match status" value="1"/>
</dbReference>
<proteinExistence type="predicted"/>
<dbReference type="Proteomes" id="UP000266841">
    <property type="component" value="Unassembled WGS sequence"/>
</dbReference>
<dbReference type="OMA" id="WQIVERQ"/>